<dbReference type="RefSeq" id="WP_323438259.1">
    <property type="nucleotide sequence ID" value="NZ_JAYFUH010000070.1"/>
</dbReference>
<organism evidence="1 2">
    <name type="scientific">Stenotrophomonas capsici</name>
    <dbReference type="NCBI Taxonomy" id="3110230"/>
    <lineage>
        <taxon>Bacteria</taxon>
        <taxon>Pseudomonadati</taxon>
        <taxon>Pseudomonadota</taxon>
        <taxon>Gammaproteobacteria</taxon>
        <taxon>Lysobacterales</taxon>
        <taxon>Lysobacteraceae</taxon>
        <taxon>Stenotrophomonas</taxon>
    </lineage>
</organism>
<dbReference type="EMBL" id="JAYFUH010000070">
    <property type="protein sequence ID" value="MEA5667119.1"/>
    <property type="molecule type" value="Genomic_DNA"/>
</dbReference>
<sequence length="188" mass="21202">MTSHHVDIRVVPDPETNASQLLGALYDRLHLALVQQRVQDIGVSFPGYSTVPRTLGTVLRLHGGEAGLRRFLQEDWLRGLRDHVRLTDITPAPEGALQRTVQRRQFKTSVERMRRRRMRRKGETAQQAQQAIPATVERQPNLPYLHLRSRSTGQPFCLFIALGPLLESPTPGPFNSHGLSGSSTVPWF</sequence>
<dbReference type="Proteomes" id="UP001301653">
    <property type="component" value="Unassembled WGS sequence"/>
</dbReference>
<evidence type="ECO:0000313" key="1">
    <source>
        <dbReference type="EMBL" id="MEA5667119.1"/>
    </source>
</evidence>
<dbReference type="Gene3D" id="3.30.70.2540">
    <property type="entry name" value="CRISPR-associated endoribonuclease Cas6/Csy4"/>
    <property type="match status" value="1"/>
</dbReference>
<accession>A0ABU5V194</accession>
<dbReference type="Pfam" id="PF09618">
    <property type="entry name" value="Cas_Csy4"/>
    <property type="match status" value="1"/>
</dbReference>
<comment type="caution">
    <text evidence="1">The sequence shown here is derived from an EMBL/GenBank/DDBJ whole genome shotgun (WGS) entry which is preliminary data.</text>
</comment>
<name>A0ABU5V194_9GAMM</name>
<dbReference type="CDD" id="cd09739">
    <property type="entry name" value="Cas6_I-F"/>
    <property type="match status" value="1"/>
</dbReference>
<dbReference type="NCBIfam" id="TIGR02563">
    <property type="entry name" value="cas_Csy4"/>
    <property type="match status" value="1"/>
</dbReference>
<dbReference type="InterPro" id="IPR013396">
    <property type="entry name" value="CRISPR-assoc_prot_Csy4"/>
</dbReference>
<dbReference type="InterPro" id="IPR042564">
    <property type="entry name" value="CRISPR-Cas6/Csy4_sf"/>
</dbReference>
<gene>
    <name evidence="1" type="primary">cas6f</name>
    <name evidence="1" type="ORF">VA603_06165</name>
</gene>
<protein>
    <submittedName>
        <fullName evidence="1">Type I-F CRISPR-associated endoribonuclease Cas6/Csy4</fullName>
    </submittedName>
</protein>
<reference evidence="1 2" key="1">
    <citation type="submission" date="2023-12" db="EMBL/GenBank/DDBJ databases">
        <title>Stenotrophomonas guangdongensis sp. nov., isolated from wilted pepper plants (Capsicum annuum).</title>
        <authorList>
            <person name="Qiu M."/>
            <person name="Li Y."/>
            <person name="Liu Q."/>
            <person name="Zhang X."/>
            <person name="Huang Y."/>
            <person name="Guo R."/>
            <person name="Hu M."/>
            <person name="Zhou J."/>
            <person name="Zhou X."/>
        </authorList>
    </citation>
    <scope>NUCLEOTIDE SEQUENCE [LARGE SCALE GENOMIC DNA]</scope>
    <source>
        <strain evidence="1 2">MH1</strain>
    </source>
</reference>
<proteinExistence type="predicted"/>
<evidence type="ECO:0000313" key="2">
    <source>
        <dbReference type="Proteomes" id="UP001301653"/>
    </source>
</evidence>
<keyword evidence="2" id="KW-1185">Reference proteome</keyword>